<dbReference type="Gene3D" id="3.40.50.1820">
    <property type="entry name" value="alpha/beta hydrolase"/>
    <property type="match status" value="1"/>
</dbReference>
<evidence type="ECO:0000313" key="2">
    <source>
        <dbReference type="EMBL" id="RCV47788.1"/>
    </source>
</evidence>
<name>A0A368SXQ0_9ACTN</name>
<dbReference type="EMBL" id="QEIN01000455">
    <property type="protein sequence ID" value="RCV47788.1"/>
    <property type="molecule type" value="Genomic_DNA"/>
</dbReference>
<feature type="domain" description="AB hydrolase-1" evidence="1">
    <location>
        <begin position="30"/>
        <end position="191"/>
    </location>
</feature>
<protein>
    <submittedName>
        <fullName evidence="2">Alpha/beta hydrolase</fullName>
    </submittedName>
</protein>
<dbReference type="Pfam" id="PF12697">
    <property type="entry name" value="Abhydrolase_6"/>
    <property type="match status" value="1"/>
</dbReference>
<reference evidence="2 3" key="1">
    <citation type="submission" date="2018-04" db="EMBL/GenBank/DDBJ databases">
        <title>Novel actinobacteria from marine sediment.</title>
        <authorList>
            <person name="Ng Z.Y."/>
            <person name="Tan G.Y.A."/>
        </authorList>
    </citation>
    <scope>NUCLEOTIDE SEQUENCE [LARGE SCALE GENOMIC DNA]</scope>
    <source>
        <strain evidence="2 3">TPS81</strain>
    </source>
</reference>
<comment type="caution">
    <text evidence="2">The sequence shown here is derived from an EMBL/GenBank/DDBJ whole genome shotgun (WGS) entry which is preliminary data.</text>
</comment>
<dbReference type="SUPFAM" id="SSF53474">
    <property type="entry name" value="alpha/beta-Hydrolases"/>
    <property type="match status" value="1"/>
</dbReference>
<evidence type="ECO:0000313" key="3">
    <source>
        <dbReference type="Proteomes" id="UP000253318"/>
    </source>
</evidence>
<dbReference type="OrthoDB" id="3366509at2"/>
<sequence>MRGARTWAVEAAGPWLTAHGACEDVRAVALLVHGGLEDSTGGTWIWEPAVLRMVPFARALSRAGRTHGLAVLRLRLRLRGWNGAAADPVADVRAALRAVRCRFGAVPVVLLGHSLGGRAAVRAAGAAAVLGVLGLAPWLPDGEPVAQLRGRHLLVANGVFDRHTRPAESRAYLRRARQVAASADFLPVYLDAHPMLRVRRWNEVAVAFTGAVLGWRDACG</sequence>
<evidence type="ECO:0000259" key="1">
    <source>
        <dbReference type="Pfam" id="PF12697"/>
    </source>
</evidence>
<dbReference type="AlphaFoldDB" id="A0A368SXQ0"/>
<dbReference type="Proteomes" id="UP000253318">
    <property type="component" value="Unassembled WGS sequence"/>
</dbReference>
<organism evidence="2 3">
    <name type="scientific">Marinitenerispora sediminis</name>
    <dbReference type="NCBI Taxonomy" id="1931232"/>
    <lineage>
        <taxon>Bacteria</taxon>
        <taxon>Bacillati</taxon>
        <taxon>Actinomycetota</taxon>
        <taxon>Actinomycetes</taxon>
        <taxon>Streptosporangiales</taxon>
        <taxon>Nocardiopsidaceae</taxon>
        <taxon>Marinitenerispora</taxon>
    </lineage>
</organism>
<dbReference type="InterPro" id="IPR029058">
    <property type="entry name" value="AB_hydrolase_fold"/>
</dbReference>
<proteinExistence type="predicted"/>
<keyword evidence="2" id="KW-0378">Hydrolase</keyword>
<dbReference type="InterPro" id="IPR000073">
    <property type="entry name" value="AB_hydrolase_1"/>
</dbReference>
<keyword evidence="3" id="KW-1185">Reference proteome</keyword>
<dbReference type="GO" id="GO:0016787">
    <property type="term" value="F:hydrolase activity"/>
    <property type="evidence" value="ECO:0007669"/>
    <property type="project" value="UniProtKB-KW"/>
</dbReference>
<accession>A0A368SXQ0</accession>
<gene>
    <name evidence="2" type="ORF">DEF24_26810</name>
</gene>